<comment type="caution">
    <text evidence="2">The sequence shown here is derived from an EMBL/GenBank/DDBJ whole genome shotgun (WGS) entry which is preliminary data.</text>
</comment>
<reference evidence="2 3" key="1">
    <citation type="submission" date="2019-05" db="EMBL/GenBank/DDBJ databases">
        <title>Another draft genome of Portunus trituberculatus and its Hox gene families provides insights of decapod evolution.</title>
        <authorList>
            <person name="Jeong J.-H."/>
            <person name="Song I."/>
            <person name="Kim S."/>
            <person name="Choi T."/>
            <person name="Kim D."/>
            <person name="Ryu S."/>
            <person name="Kim W."/>
        </authorList>
    </citation>
    <scope>NUCLEOTIDE SEQUENCE [LARGE SCALE GENOMIC DNA]</scope>
    <source>
        <tissue evidence="2">Muscle</tissue>
    </source>
</reference>
<evidence type="ECO:0000313" key="3">
    <source>
        <dbReference type="Proteomes" id="UP000324222"/>
    </source>
</evidence>
<proteinExistence type="predicted"/>
<evidence type="ECO:0008006" key="4">
    <source>
        <dbReference type="Google" id="ProtNLM"/>
    </source>
</evidence>
<feature type="chain" id="PRO_5022761590" description="Transmembrane protein 98" evidence="1">
    <location>
        <begin position="23"/>
        <end position="112"/>
    </location>
</feature>
<evidence type="ECO:0000256" key="1">
    <source>
        <dbReference type="SAM" id="SignalP"/>
    </source>
</evidence>
<dbReference type="EMBL" id="VSRR010002806">
    <property type="protein sequence ID" value="MPC33324.1"/>
    <property type="molecule type" value="Genomic_DNA"/>
</dbReference>
<feature type="signal peptide" evidence="1">
    <location>
        <begin position="1"/>
        <end position="22"/>
    </location>
</feature>
<dbReference type="Proteomes" id="UP000324222">
    <property type="component" value="Unassembled WGS sequence"/>
</dbReference>
<accession>A0A5B7ELL8</accession>
<name>A0A5B7ELL8_PORTR</name>
<organism evidence="2 3">
    <name type="scientific">Portunus trituberculatus</name>
    <name type="common">Swimming crab</name>
    <name type="synonym">Neptunus trituberculatus</name>
    <dbReference type="NCBI Taxonomy" id="210409"/>
    <lineage>
        <taxon>Eukaryota</taxon>
        <taxon>Metazoa</taxon>
        <taxon>Ecdysozoa</taxon>
        <taxon>Arthropoda</taxon>
        <taxon>Crustacea</taxon>
        <taxon>Multicrustacea</taxon>
        <taxon>Malacostraca</taxon>
        <taxon>Eumalacostraca</taxon>
        <taxon>Eucarida</taxon>
        <taxon>Decapoda</taxon>
        <taxon>Pleocyemata</taxon>
        <taxon>Brachyura</taxon>
        <taxon>Eubrachyura</taxon>
        <taxon>Portunoidea</taxon>
        <taxon>Portunidae</taxon>
        <taxon>Portuninae</taxon>
        <taxon>Portunus</taxon>
    </lineage>
</organism>
<keyword evidence="3" id="KW-1185">Reference proteome</keyword>
<keyword evidence="1" id="KW-0732">Signal</keyword>
<sequence length="112" mass="12189">MLFTLNLSCLTISGLVAVLAHSDWLLPPAQLRHRHLVIRARITETVSTLAAVVDGVQSHLADLTVLQYKDNMICVPSVVPLTNVVDAVEAVNLEVLLGEVFLELLLGFLAHL</sequence>
<dbReference type="AlphaFoldDB" id="A0A5B7ELL8"/>
<gene>
    <name evidence="2" type="ORF">E2C01_026668</name>
</gene>
<evidence type="ECO:0000313" key="2">
    <source>
        <dbReference type="EMBL" id="MPC33324.1"/>
    </source>
</evidence>
<protein>
    <recommendedName>
        <fullName evidence="4">Transmembrane protein 98</fullName>
    </recommendedName>
</protein>